<feature type="transmembrane region" description="Helical" evidence="7">
    <location>
        <begin position="381"/>
        <end position="400"/>
    </location>
</feature>
<evidence type="ECO:0000256" key="4">
    <source>
        <dbReference type="ARBA" id="ARBA00022780"/>
    </source>
</evidence>
<evidence type="ECO:0000256" key="6">
    <source>
        <dbReference type="ARBA" id="ARBA00023136"/>
    </source>
</evidence>
<feature type="transmembrane region" description="Helical" evidence="7">
    <location>
        <begin position="99"/>
        <end position="120"/>
    </location>
</feature>
<feature type="transmembrane region" description="Helical" evidence="7">
    <location>
        <begin position="407"/>
        <end position="426"/>
    </location>
</feature>
<feature type="transmembrane region" description="Helical" evidence="7">
    <location>
        <begin position="196"/>
        <end position="217"/>
    </location>
</feature>
<feature type="transmembrane region" description="Helical" evidence="7">
    <location>
        <begin position="229"/>
        <end position="249"/>
    </location>
</feature>
<feature type="transmembrane region" description="Helical" evidence="7">
    <location>
        <begin position="532"/>
        <end position="555"/>
    </location>
</feature>
<feature type="transmembrane region" description="Helical" evidence="7">
    <location>
        <begin position="476"/>
        <end position="500"/>
    </location>
</feature>
<dbReference type="Proteomes" id="UP001314263">
    <property type="component" value="Unassembled WGS sequence"/>
</dbReference>
<keyword evidence="4" id="KW-0934">Plastid</keyword>
<comment type="subcellular location">
    <subcellularLocation>
        <location evidence="1">Plastid</location>
        <location evidence="1">Chloroplast inner membrane</location>
        <topology evidence="1">Multi-pass membrane protein</topology>
    </subcellularLocation>
</comment>
<organism evidence="8 9">
    <name type="scientific">Coccomyxa viridis</name>
    <dbReference type="NCBI Taxonomy" id="1274662"/>
    <lineage>
        <taxon>Eukaryota</taxon>
        <taxon>Viridiplantae</taxon>
        <taxon>Chlorophyta</taxon>
        <taxon>core chlorophytes</taxon>
        <taxon>Trebouxiophyceae</taxon>
        <taxon>Trebouxiophyceae incertae sedis</taxon>
        <taxon>Coccomyxaceae</taxon>
        <taxon>Coccomyxa</taxon>
    </lineage>
</organism>
<feature type="transmembrane region" description="Helical" evidence="7">
    <location>
        <begin position="446"/>
        <end position="464"/>
    </location>
</feature>
<keyword evidence="4" id="KW-1001">Plastid inner membrane</keyword>
<evidence type="ECO:0000256" key="3">
    <source>
        <dbReference type="ARBA" id="ARBA00022692"/>
    </source>
</evidence>
<evidence type="ECO:0000256" key="1">
    <source>
        <dbReference type="ARBA" id="ARBA00004478"/>
    </source>
</evidence>
<keyword evidence="6 7" id="KW-0472">Membrane</keyword>
<name>A0AAV1HW21_9CHLO</name>
<keyword evidence="3 7" id="KW-0812">Transmembrane</keyword>
<dbReference type="InterPro" id="IPR030676">
    <property type="entry name" value="CitT-rel"/>
</dbReference>
<dbReference type="GO" id="GO:0015140">
    <property type="term" value="F:malate transmembrane transporter activity"/>
    <property type="evidence" value="ECO:0007669"/>
    <property type="project" value="UniProtKB-ARBA"/>
</dbReference>
<feature type="transmembrane region" description="Helical" evidence="7">
    <location>
        <begin position="359"/>
        <end position="375"/>
    </location>
</feature>
<dbReference type="Pfam" id="PF00939">
    <property type="entry name" value="Na_sulph_symp"/>
    <property type="match status" value="1"/>
</dbReference>
<keyword evidence="9" id="KW-1185">Reference proteome</keyword>
<dbReference type="InterPro" id="IPR001898">
    <property type="entry name" value="SLC13A/DASS"/>
</dbReference>
<evidence type="ECO:0000313" key="9">
    <source>
        <dbReference type="Proteomes" id="UP001314263"/>
    </source>
</evidence>
<comment type="caution">
    <text evidence="8">The sequence shown here is derived from an EMBL/GenBank/DDBJ whole genome shotgun (WGS) entry which is preliminary data.</text>
</comment>
<comment type="similarity">
    <text evidence="2">Belongs to the SLC13A/DASS transporter (TC 2.A.47) family. DIT1 subfamily.</text>
</comment>
<feature type="transmembrane region" description="Helical" evidence="7">
    <location>
        <begin position="127"/>
        <end position="152"/>
    </location>
</feature>
<sequence length="561" mass="58805">MASSGMCLAAAPPVSAVGCAAGPARGVLKLRDQNIAAQRCRAPVRQGTCALPTRHSVIRRRSEKLESLQVAASAAGSLSSTPAAPSEPPFKWGADMKNLGISVGIATVMWFVPPPAGVALQAWHLLAIFLGTIVGIITQPLPLGAVAMLGLGATMLTKVLTFPAAFSAFASEIPWLIAIAFWLSGGFIKSGLGNRVAYVIVAAFGKTTLGLAYSLVFAEALLAPAIPSVAARAGGIFFPLVKALCLACGSDPADGTEKKMGAYLMKTCFQTSTISSAMFITAMAANPLAVDLAKDALGQTISWGQWALAGLVPGLVCLVATPLILYVIYPPEQKDTPDAPEKAREELKKLGPLSRNEKITAGALAVTVGLWIFGGQIGVNAVAAALLGLAVLLITNVVTWKECLSNNAAWDTLTWFAALIGMASYLNKYGFIKWFSGKVVNVVSSYGLSWQSSFGIIVLLYFYSHYLFASGAAHIGAMYTAFLSVAIACGTPGLLAAVALGQLSNVMGCLTTYGIGSAPPYFGAGYVPQSKWYQLGLLMSFFYITVWLGIGGAWWKVIGLW</sequence>
<dbReference type="PANTHER" id="PTHR42826">
    <property type="entry name" value="DICARBOXYLATE TRANSPORTER 2.1, CHLOROPLASTIC"/>
    <property type="match status" value="1"/>
</dbReference>
<evidence type="ECO:0000313" key="8">
    <source>
        <dbReference type="EMBL" id="CAK0745861.1"/>
    </source>
</evidence>
<keyword evidence="5 7" id="KW-1133">Transmembrane helix</keyword>
<gene>
    <name evidence="8" type="primary">DIT1</name>
    <name evidence="8" type="ORF">CVIRNUC_001650</name>
</gene>
<feature type="transmembrane region" description="Helical" evidence="7">
    <location>
        <begin position="164"/>
        <end position="184"/>
    </location>
</feature>
<evidence type="ECO:0000256" key="2">
    <source>
        <dbReference type="ARBA" id="ARBA00007349"/>
    </source>
</evidence>
<dbReference type="EMBL" id="CAUYUE010000002">
    <property type="protein sequence ID" value="CAK0745861.1"/>
    <property type="molecule type" value="Genomic_DNA"/>
</dbReference>
<feature type="transmembrane region" description="Helical" evidence="7">
    <location>
        <begin position="261"/>
        <end position="285"/>
    </location>
</feature>
<dbReference type="AlphaFoldDB" id="A0AAV1HW21"/>
<reference evidence="8 9" key="1">
    <citation type="submission" date="2023-10" db="EMBL/GenBank/DDBJ databases">
        <authorList>
            <person name="Maclean D."/>
            <person name="Macfadyen A."/>
        </authorList>
    </citation>
    <scope>NUCLEOTIDE SEQUENCE [LARGE SCALE GENOMIC DNA]</scope>
</reference>
<feature type="transmembrane region" description="Helical" evidence="7">
    <location>
        <begin position="305"/>
        <end position="329"/>
    </location>
</feature>
<proteinExistence type="inferred from homology"/>
<dbReference type="GO" id="GO:0009706">
    <property type="term" value="C:chloroplast inner membrane"/>
    <property type="evidence" value="ECO:0007669"/>
    <property type="project" value="UniProtKB-SubCell"/>
</dbReference>
<evidence type="ECO:0000256" key="7">
    <source>
        <dbReference type="SAM" id="Phobius"/>
    </source>
</evidence>
<evidence type="ECO:0000256" key="5">
    <source>
        <dbReference type="ARBA" id="ARBA00022989"/>
    </source>
</evidence>
<dbReference type="NCBIfam" id="TIGR00785">
    <property type="entry name" value="dass"/>
    <property type="match status" value="1"/>
</dbReference>
<accession>A0AAV1HW21</accession>
<protein>
    <submittedName>
        <fullName evidence="8">Dityrosine synthesis enzyme</fullName>
    </submittedName>
</protein>